<evidence type="ECO:0008006" key="5">
    <source>
        <dbReference type="Google" id="ProtNLM"/>
    </source>
</evidence>
<feature type="transmembrane region" description="Helical" evidence="2">
    <location>
        <begin position="6"/>
        <end position="28"/>
    </location>
</feature>
<accession>A0ABN6XCL1</accession>
<name>A0ABN6XCL1_9CELL</name>
<evidence type="ECO:0000313" key="4">
    <source>
        <dbReference type="Proteomes" id="UP001321475"/>
    </source>
</evidence>
<dbReference type="Proteomes" id="UP001321475">
    <property type="component" value="Chromosome"/>
</dbReference>
<gene>
    <name evidence="3" type="ORF">GCM10025865_19130</name>
</gene>
<dbReference type="EMBL" id="AP027729">
    <property type="protein sequence ID" value="BDZ42614.1"/>
    <property type="molecule type" value="Genomic_DNA"/>
</dbReference>
<feature type="region of interest" description="Disordered" evidence="1">
    <location>
        <begin position="61"/>
        <end position="86"/>
    </location>
</feature>
<dbReference type="RefSeq" id="WP_286217071.1">
    <property type="nucleotide sequence ID" value="NZ_AP027729.1"/>
</dbReference>
<keyword evidence="2" id="KW-0812">Transmembrane</keyword>
<reference evidence="4" key="1">
    <citation type="journal article" date="2019" name="Int. J. Syst. Evol. Microbiol.">
        <title>The Global Catalogue of Microorganisms (GCM) 10K type strain sequencing project: providing services to taxonomists for standard genome sequencing and annotation.</title>
        <authorList>
            <consortium name="The Broad Institute Genomics Platform"/>
            <consortium name="The Broad Institute Genome Sequencing Center for Infectious Disease"/>
            <person name="Wu L."/>
            <person name="Ma J."/>
        </authorList>
    </citation>
    <scope>NUCLEOTIDE SEQUENCE [LARGE SCALE GENOMIC DNA]</scope>
    <source>
        <strain evidence="4">NBRC 108565</strain>
    </source>
</reference>
<feature type="compositionally biased region" description="Polar residues" evidence="1">
    <location>
        <begin position="76"/>
        <end position="86"/>
    </location>
</feature>
<keyword evidence="4" id="KW-1185">Reference proteome</keyword>
<evidence type="ECO:0000256" key="2">
    <source>
        <dbReference type="SAM" id="Phobius"/>
    </source>
</evidence>
<protein>
    <recommendedName>
        <fullName evidence="5">Lysyl-tRNA synthetase</fullName>
    </recommendedName>
</protein>
<organism evidence="3 4">
    <name type="scientific">Paraoerskovia sediminicola</name>
    <dbReference type="NCBI Taxonomy" id="1138587"/>
    <lineage>
        <taxon>Bacteria</taxon>
        <taxon>Bacillati</taxon>
        <taxon>Actinomycetota</taxon>
        <taxon>Actinomycetes</taxon>
        <taxon>Micrococcales</taxon>
        <taxon>Cellulomonadaceae</taxon>
        <taxon>Paraoerskovia</taxon>
    </lineage>
</organism>
<proteinExistence type="predicted"/>
<evidence type="ECO:0000313" key="3">
    <source>
        <dbReference type="EMBL" id="BDZ42614.1"/>
    </source>
</evidence>
<keyword evidence="2" id="KW-1133">Transmembrane helix</keyword>
<evidence type="ECO:0000256" key="1">
    <source>
        <dbReference type="SAM" id="MobiDB-lite"/>
    </source>
</evidence>
<keyword evidence="2" id="KW-0472">Membrane</keyword>
<sequence>MNIWPAVAALIPSIGVGLLFWLAMRAVIRADRTERAAMARMDAEDAAAGRVVASTAVAEASARAANPSSGGDDNSENATTDSARNA</sequence>